<dbReference type="RefSeq" id="WP_346131610.1">
    <property type="nucleotide sequence ID" value="NZ_BAABBE010000010.1"/>
</dbReference>
<gene>
    <name evidence="2" type="ORF">GCM10022267_39810</name>
</gene>
<proteinExistence type="predicted"/>
<keyword evidence="3" id="KW-1185">Reference proteome</keyword>
<evidence type="ECO:0000256" key="1">
    <source>
        <dbReference type="ARBA" id="ARBA00023239"/>
    </source>
</evidence>
<accession>A0ABP7B6V3</accession>
<name>A0ABP7B6V3_9PSEU</name>
<protein>
    <recommendedName>
        <fullName evidence="4">Terpene synthase</fullName>
    </recommendedName>
</protein>
<dbReference type="EMBL" id="BAABBE010000010">
    <property type="protein sequence ID" value="GAA3649345.1"/>
    <property type="molecule type" value="Genomic_DNA"/>
</dbReference>
<dbReference type="Pfam" id="PF06330">
    <property type="entry name" value="TRI5"/>
    <property type="match status" value="1"/>
</dbReference>
<dbReference type="InterPro" id="IPR024652">
    <property type="entry name" value="Trichodiene_synth"/>
</dbReference>
<sequence>MEDRTDRYASTIVGFLDDIGYSEPDDKVLEGHRAQVMRAVCRDTMEHFRPRLKELQITDEWLTCLARTIVRMTVFGWERLPLDVMTQLNIYFMYAISIDDPGGDAQLDPRLIQSFAADLTTGREQAHPKYRSLFAFFPDLFRCYGPISQTMMFKSNMAYMQACWIECQTFRGLPGATDYPMFMRRLNGLGEFCGAALLPAAQFDEQTQLEEMMSLIAQVEPVIILVNDLFSFYKESAAGDGCLVNNIAATGGLDLEEVLARLRRDAARAVNTLLEVFTNDFRQAVLADIVDVFVRGYVRWHLCDERYRLASLVAQCGDSDNGAKLRRHREIACRAACVDLVDFDAF</sequence>
<dbReference type="Proteomes" id="UP001500711">
    <property type="component" value="Unassembled WGS sequence"/>
</dbReference>
<comment type="caution">
    <text evidence="2">The sequence shown here is derived from an EMBL/GenBank/DDBJ whole genome shotgun (WGS) entry which is preliminary data.</text>
</comment>
<evidence type="ECO:0000313" key="2">
    <source>
        <dbReference type="EMBL" id="GAA3649345.1"/>
    </source>
</evidence>
<organism evidence="2 3">
    <name type="scientific">Lentzea roselyniae</name>
    <dbReference type="NCBI Taxonomy" id="531940"/>
    <lineage>
        <taxon>Bacteria</taxon>
        <taxon>Bacillati</taxon>
        <taxon>Actinomycetota</taxon>
        <taxon>Actinomycetes</taxon>
        <taxon>Pseudonocardiales</taxon>
        <taxon>Pseudonocardiaceae</taxon>
        <taxon>Lentzea</taxon>
    </lineage>
</organism>
<evidence type="ECO:0008006" key="4">
    <source>
        <dbReference type="Google" id="ProtNLM"/>
    </source>
</evidence>
<reference evidence="3" key="1">
    <citation type="journal article" date="2019" name="Int. J. Syst. Evol. Microbiol.">
        <title>The Global Catalogue of Microorganisms (GCM) 10K type strain sequencing project: providing services to taxonomists for standard genome sequencing and annotation.</title>
        <authorList>
            <consortium name="The Broad Institute Genomics Platform"/>
            <consortium name="The Broad Institute Genome Sequencing Center for Infectious Disease"/>
            <person name="Wu L."/>
            <person name="Ma J."/>
        </authorList>
    </citation>
    <scope>NUCLEOTIDE SEQUENCE [LARGE SCALE GENOMIC DNA]</scope>
    <source>
        <strain evidence="3">JCM 17494</strain>
    </source>
</reference>
<dbReference type="SUPFAM" id="SSF48576">
    <property type="entry name" value="Terpenoid synthases"/>
    <property type="match status" value="1"/>
</dbReference>
<evidence type="ECO:0000313" key="3">
    <source>
        <dbReference type="Proteomes" id="UP001500711"/>
    </source>
</evidence>
<keyword evidence="1" id="KW-0456">Lyase</keyword>
<dbReference type="Gene3D" id="1.10.600.10">
    <property type="entry name" value="Farnesyl Diphosphate Synthase"/>
    <property type="match status" value="1"/>
</dbReference>
<dbReference type="InterPro" id="IPR008949">
    <property type="entry name" value="Isoprenoid_synthase_dom_sf"/>
</dbReference>